<feature type="region of interest" description="Disordered" evidence="1">
    <location>
        <begin position="145"/>
        <end position="206"/>
    </location>
</feature>
<keyword evidence="3" id="KW-1185">Reference proteome</keyword>
<comment type="caution">
    <text evidence="2">The sequence shown here is derived from an EMBL/GenBank/DDBJ whole genome shotgun (WGS) entry which is preliminary data.</text>
</comment>
<dbReference type="EMBL" id="JBAMMX010000001">
    <property type="protein sequence ID" value="KAK6946949.1"/>
    <property type="molecule type" value="Genomic_DNA"/>
</dbReference>
<feature type="compositionally biased region" description="Basic residues" evidence="1">
    <location>
        <begin position="145"/>
        <end position="161"/>
    </location>
</feature>
<evidence type="ECO:0000256" key="1">
    <source>
        <dbReference type="SAM" id="MobiDB-lite"/>
    </source>
</evidence>
<proteinExistence type="predicted"/>
<feature type="compositionally biased region" description="Basic residues" evidence="1">
    <location>
        <begin position="1"/>
        <end position="14"/>
    </location>
</feature>
<feature type="compositionally biased region" description="Acidic residues" evidence="1">
    <location>
        <begin position="166"/>
        <end position="178"/>
    </location>
</feature>
<accession>A0AAN8ZMC3</accession>
<evidence type="ECO:0000313" key="2">
    <source>
        <dbReference type="EMBL" id="KAK6946949.1"/>
    </source>
</evidence>
<gene>
    <name evidence="2" type="ORF">RJ641_000422</name>
</gene>
<reference evidence="2 3" key="1">
    <citation type="submission" date="2023-12" db="EMBL/GenBank/DDBJ databases">
        <title>A high-quality genome assembly for Dillenia turbinata (Dilleniales).</title>
        <authorList>
            <person name="Chanderbali A."/>
        </authorList>
    </citation>
    <scope>NUCLEOTIDE SEQUENCE [LARGE SCALE GENOMIC DNA]</scope>
    <source>
        <strain evidence="2">LSX21</strain>
        <tissue evidence="2">Leaf</tissue>
    </source>
</reference>
<feature type="compositionally biased region" description="Basic and acidic residues" evidence="1">
    <location>
        <begin position="15"/>
        <end position="26"/>
    </location>
</feature>
<feature type="region of interest" description="Disordered" evidence="1">
    <location>
        <begin position="230"/>
        <end position="250"/>
    </location>
</feature>
<evidence type="ECO:0000313" key="3">
    <source>
        <dbReference type="Proteomes" id="UP001370490"/>
    </source>
</evidence>
<organism evidence="2 3">
    <name type="scientific">Dillenia turbinata</name>
    <dbReference type="NCBI Taxonomy" id="194707"/>
    <lineage>
        <taxon>Eukaryota</taxon>
        <taxon>Viridiplantae</taxon>
        <taxon>Streptophyta</taxon>
        <taxon>Embryophyta</taxon>
        <taxon>Tracheophyta</taxon>
        <taxon>Spermatophyta</taxon>
        <taxon>Magnoliopsida</taxon>
        <taxon>eudicotyledons</taxon>
        <taxon>Gunneridae</taxon>
        <taxon>Pentapetalae</taxon>
        <taxon>Dilleniales</taxon>
        <taxon>Dilleniaceae</taxon>
        <taxon>Dillenia</taxon>
    </lineage>
</organism>
<sequence>MTPKIRFLKQRTKHKSDNEGSFHVKQENNTMQELVHIPREEPPLDKFNVDEEESQKEGQMNAAQIELVHPATRVLKKKRLKINPHRPAGTRVVFDDEGNSLPPLATIEDTKGCNGTLKLDKVNEGYAMLRQEMEECDKEDKLLQHQHLREKRQKEKKKYKVARPDDGEEEDLSGSDEETTVKIRSKRSKTYSDSDSNEEQSKRIKDNLVFNADSFTLAEQEELALKLLSSMHSHSEKTSKTVTECDPKDR</sequence>
<protein>
    <submittedName>
        <fullName evidence="2">Uncharacterized protein</fullName>
    </submittedName>
</protein>
<feature type="compositionally biased region" description="Basic and acidic residues" evidence="1">
    <location>
        <begin position="233"/>
        <end position="250"/>
    </location>
</feature>
<name>A0AAN8ZMC3_9MAGN</name>
<dbReference type="Proteomes" id="UP001370490">
    <property type="component" value="Unassembled WGS sequence"/>
</dbReference>
<feature type="region of interest" description="Disordered" evidence="1">
    <location>
        <begin position="1"/>
        <end position="30"/>
    </location>
</feature>
<dbReference type="AlphaFoldDB" id="A0AAN8ZMC3"/>